<proteinExistence type="predicted"/>
<accession>A0A6J5NLR8</accession>
<name>A0A6J5NLR8_9CAUD</name>
<evidence type="ECO:0000313" key="1">
    <source>
        <dbReference type="EMBL" id="CAB4160790.1"/>
    </source>
</evidence>
<sequence length="120" mass="12401">MAQKRFKEIDMAVIAKPLIGSKQMEAAQTTQYTATNCTAIIDKFTATNTTASNALISVNLVSSGGAAGATNLIVDTRAIAPDETYTFPELVGQVLAAGGFISTTGTATALTIRASGREIT</sequence>
<protein>
    <submittedName>
        <fullName evidence="1">Uncharacterized protein</fullName>
    </submittedName>
</protein>
<gene>
    <name evidence="1" type="ORF">UFOVP774_17</name>
</gene>
<dbReference type="EMBL" id="LR796710">
    <property type="protein sequence ID" value="CAB4160790.1"/>
    <property type="molecule type" value="Genomic_DNA"/>
</dbReference>
<reference evidence="1" key="1">
    <citation type="submission" date="2020-04" db="EMBL/GenBank/DDBJ databases">
        <authorList>
            <person name="Chiriac C."/>
            <person name="Salcher M."/>
            <person name="Ghai R."/>
            <person name="Kavagutti S V."/>
        </authorList>
    </citation>
    <scope>NUCLEOTIDE SEQUENCE</scope>
</reference>
<organism evidence="1">
    <name type="scientific">uncultured Caudovirales phage</name>
    <dbReference type="NCBI Taxonomy" id="2100421"/>
    <lineage>
        <taxon>Viruses</taxon>
        <taxon>Duplodnaviria</taxon>
        <taxon>Heunggongvirae</taxon>
        <taxon>Uroviricota</taxon>
        <taxon>Caudoviricetes</taxon>
        <taxon>Peduoviridae</taxon>
        <taxon>Maltschvirus</taxon>
        <taxon>Maltschvirus maltsch</taxon>
    </lineage>
</organism>